<comment type="caution">
    <text evidence="1">The sequence shown here is derived from an EMBL/GenBank/DDBJ whole genome shotgun (WGS) entry which is preliminary data.</text>
</comment>
<protein>
    <submittedName>
        <fullName evidence="1">Uncharacterized protein</fullName>
    </submittedName>
</protein>
<keyword evidence="2" id="KW-1185">Reference proteome</keyword>
<dbReference type="Proteomes" id="UP000193642">
    <property type="component" value="Unassembled WGS sequence"/>
</dbReference>
<accession>A0A1Y2CNF5</accession>
<evidence type="ECO:0000313" key="1">
    <source>
        <dbReference type="EMBL" id="ORY48497.1"/>
    </source>
</evidence>
<evidence type="ECO:0000313" key="2">
    <source>
        <dbReference type="Proteomes" id="UP000193642"/>
    </source>
</evidence>
<reference evidence="1 2" key="1">
    <citation type="submission" date="2016-07" db="EMBL/GenBank/DDBJ databases">
        <title>Pervasive Adenine N6-methylation of Active Genes in Fungi.</title>
        <authorList>
            <consortium name="DOE Joint Genome Institute"/>
            <person name="Mondo S.J."/>
            <person name="Dannebaum R.O."/>
            <person name="Kuo R.C."/>
            <person name="Labutti K."/>
            <person name="Haridas S."/>
            <person name="Kuo A."/>
            <person name="Salamov A."/>
            <person name="Ahrendt S.R."/>
            <person name="Lipzen A."/>
            <person name="Sullivan W."/>
            <person name="Andreopoulos W.B."/>
            <person name="Clum A."/>
            <person name="Lindquist E."/>
            <person name="Daum C."/>
            <person name="Ramamoorthy G.K."/>
            <person name="Gryganskyi A."/>
            <person name="Culley D."/>
            <person name="Magnuson J.K."/>
            <person name="James T.Y."/>
            <person name="O'Malley M.A."/>
            <person name="Stajich J.E."/>
            <person name="Spatafora J.W."/>
            <person name="Visel A."/>
            <person name="Grigoriev I.V."/>
        </authorList>
    </citation>
    <scope>NUCLEOTIDE SEQUENCE [LARGE SCALE GENOMIC DNA]</scope>
    <source>
        <strain evidence="1 2">JEL800</strain>
    </source>
</reference>
<gene>
    <name evidence="1" type="ORF">BCR33DRAFT_714266</name>
</gene>
<organism evidence="1 2">
    <name type="scientific">Rhizoclosmatium globosum</name>
    <dbReference type="NCBI Taxonomy" id="329046"/>
    <lineage>
        <taxon>Eukaryota</taxon>
        <taxon>Fungi</taxon>
        <taxon>Fungi incertae sedis</taxon>
        <taxon>Chytridiomycota</taxon>
        <taxon>Chytridiomycota incertae sedis</taxon>
        <taxon>Chytridiomycetes</taxon>
        <taxon>Chytridiales</taxon>
        <taxon>Chytriomycetaceae</taxon>
        <taxon>Rhizoclosmatium</taxon>
    </lineage>
</organism>
<sequence length="67" mass="7416">MHSKLLSLRGSSVITEESAILLILASIRKPTFKGSKFLPPNIKLAEGDRMNVKTRARDQYSEPSSLS</sequence>
<dbReference type="AlphaFoldDB" id="A0A1Y2CNF5"/>
<proteinExistence type="predicted"/>
<dbReference type="EMBL" id="MCGO01000011">
    <property type="protein sequence ID" value="ORY48497.1"/>
    <property type="molecule type" value="Genomic_DNA"/>
</dbReference>
<name>A0A1Y2CNF5_9FUNG</name>